<evidence type="ECO:0000313" key="2">
    <source>
        <dbReference type="Proteomes" id="UP000655830"/>
    </source>
</evidence>
<keyword evidence="2" id="KW-1185">Reference proteome</keyword>
<proteinExistence type="predicted"/>
<dbReference type="AlphaFoldDB" id="A0A926ID90"/>
<reference evidence="1" key="1">
    <citation type="submission" date="2020-08" db="EMBL/GenBank/DDBJ databases">
        <title>Genome public.</title>
        <authorList>
            <person name="Liu C."/>
            <person name="Sun Q."/>
        </authorList>
    </citation>
    <scope>NUCLEOTIDE SEQUENCE</scope>
    <source>
        <strain evidence="1">NSJ-12</strain>
    </source>
</reference>
<evidence type="ECO:0000313" key="1">
    <source>
        <dbReference type="EMBL" id="MBC8579502.1"/>
    </source>
</evidence>
<dbReference type="Pfam" id="PF20293">
    <property type="entry name" value="MC6"/>
    <property type="match status" value="1"/>
</dbReference>
<protein>
    <submittedName>
        <fullName evidence="1">Uncharacterized protein</fullName>
    </submittedName>
</protein>
<dbReference type="Proteomes" id="UP000655830">
    <property type="component" value="Unassembled WGS sequence"/>
</dbReference>
<gene>
    <name evidence="1" type="ORF">H8718_08160</name>
</gene>
<comment type="caution">
    <text evidence="1">The sequence shown here is derived from an EMBL/GenBank/DDBJ whole genome shotgun (WGS) entry which is preliminary data.</text>
</comment>
<accession>A0A926ID90</accession>
<dbReference type="RefSeq" id="WP_249332527.1">
    <property type="nucleotide sequence ID" value="NZ_JACRSY010000010.1"/>
</dbReference>
<dbReference type="InterPro" id="IPR046897">
    <property type="entry name" value="ABC-3C_MC6"/>
</dbReference>
<dbReference type="EMBL" id="JACRSY010000010">
    <property type="protein sequence ID" value="MBC8579502.1"/>
    <property type="molecule type" value="Genomic_DNA"/>
</dbReference>
<sequence length="85" mass="9827">MIMPTKHTHLSASFMGLGAFILKLLEEPLTIDECWLRLNKEYINKGVIKKKHSFDNFILTVDLLFMINSVDLNERGELYNVSKKA</sequence>
<organism evidence="1 2">
    <name type="scientific">Zhenhengia yiwuensis</name>
    <dbReference type="NCBI Taxonomy" id="2763666"/>
    <lineage>
        <taxon>Bacteria</taxon>
        <taxon>Bacillati</taxon>
        <taxon>Bacillota</taxon>
        <taxon>Clostridia</taxon>
        <taxon>Lachnospirales</taxon>
        <taxon>Lachnospiraceae</taxon>
        <taxon>Zhenhengia</taxon>
    </lineage>
</organism>
<name>A0A926ID90_9FIRM</name>